<name>A0A9X2FAT5_9BACT</name>
<organism evidence="2 3">
    <name type="scientific">Aeoliella straminimaris</name>
    <dbReference type="NCBI Taxonomy" id="2954799"/>
    <lineage>
        <taxon>Bacteria</taxon>
        <taxon>Pseudomonadati</taxon>
        <taxon>Planctomycetota</taxon>
        <taxon>Planctomycetia</taxon>
        <taxon>Pirellulales</taxon>
        <taxon>Lacipirellulaceae</taxon>
        <taxon>Aeoliella</taxon>
    </lineage>
</organism>
<dbReference type="InterPro" id="IPR012902">
    <property type="entry name" value="N_methyl_site"/>
</dbReference>
<dbReference type="AlphaFoldDB" id="A0A9X2FAT5"/>
<protein>
    <submittedName>
        <fullName evidence="2">DUF1559 domain-containing protein</fullName>
    </submittedName>
</protein>
<dbReference type="PANTHER" id="PTHR30093:SF2">
    <property type="entry name" value="TYPE II SECRETION SYSTEM PROTEIN H"/>
    <property type="match status" value="1"/>
</dbReference>
<comment type="caution">
    <text evidence="2">The sequence shown here is derived from an EMBL/GenBank/DDBJ whole genome shotgun (WGS) entry which is preliminary data.</text>
</comment>
<evidence type="ECO:0000313" key="2">
    <source>
        <dbReference type="EMBL" id="MCO6044808.1"/>
    </source>
</evidence>
<dbReference type="EMBL" id="JAMXLR010000039">
    <property type="protein sequence ID" value="MCO6044808.1"/>
    <property type="molecule type" value="Genomic_DNA"/>
</dbReference>
<dbReference type="Pfam" id="PF07596">
    <property type="entry name" value="SBP_bac_10"/>
    <property type="match status" value="1"/>
</dbReference>
<proteinExistence type="predicted"/>
<accession>A0A9X2FAT5</accession>
<dbReference type="InterPro" id="IPR045584">
    <property type="entry name" value="Pilin-like"/>
</dbReference>
<dbReference type="Pfam" id="PF07963">
    <property type="entry name" value="N_methyl"/>
    <property type="match status" value="1"/>
</dbReference>
<dbReference type="Gene3D" id="3.30.700.10">
    <property type="entry name" value="Glycoprotein, Type 4 Pilin"/>
    <property type="match status" value="1"/>
</dbReference>
<dbReference type="NCBIfam" id="TIGR02532">
    <property type="entry name" value="IV_pilin_GFxxxE"/>
    <property type="match status" value="1"/>
</dbReference>
<reference evidence="2" key="1">
    <citation type="submission" date="2022-06" db="EMBL/GenBank/DDBJ databases">
        <title>Aeoliella straminimaris, a novel planctomycete from sediments.</title>
        <authorList>
            <person name="Vitorino I.R."/>
            <person name="Lage O.M."/>
        </authorList>
    </citation>
    <scope>NUCLEOTIDE SEQUENCE</scope>
    <source>
        <strain evidence="2">ICT_H6.2</strain>
    </source>
</reference>
<gene>
    <name evidence="2" type="ORF">NG895_12925</name>
</gene>
<dbReference type="InterPro" id="IPR027558">
    <property type="entry name" value="Pre_pil_HX9DG_C"/>
</dbReference>
<keyword evidence="3" id="KW-1185">Reference proteome</keyword>
<evidence type="ECO:0000259" key="1">
    <source>
        <dbReference type="Pfam" id="PF07596"/>
    </source>
</evidence>
<dbReference type="SUPFAM" id="SSF54523">
    <property type="entry name" value="Pili subunits"/>
    <property type="match status" value="1"/>
</dbReference>
<dbReference type="InterPro" id="IPR011453">
    <property type="entry name" value="DUF1559"/>
</dbReference>
<dbReference type="Proteomes" id="UP001155241">
    <property type="component" value="Unassembled WGS sequence"/>
</dbReference>
<dbReference type="NCBIfam" id="TIGR04294">
    <property type="entry name" value="pre_pil_HX9DG"/>
    <property type="match status" value="1"/>
</dbReference>
<dbReference type="RefSeq" id="WP_252852923.1">
    <property type="nucleotide sequence ID" value="NZ_JAMXLR010000039.1"/>
</dbReference>
<sequence>MSSMLRLRNSTSSHAFTLVELLVVIAIIGILVALLLPAVQAAREAARRASCQNSLKNIALAVLNYESAFKELPVGMTYTASVPGTGVGNLLDYDSTWTIDILPQLEGDAVHDAFDFDYPIRHVLNEPARSTELSVFHCPSDSRNKDKFQGTGLGANWARGNYAANVGAMSIGSVRLSANLSGTTQPSMNDGKDPAWAGRLKAASWPASTRGAMGPNASVKLSQIVDGTSNSMMLAEIRSGFDATDPRGVWALGMAGGNLVAGHGAGGDDNGPNACYAKADDIPSGAAISFSCDTNAQALQDECMSCNSDSFGFAQSTARSTHVGGVFIAMADGSVQFIEEDIETGGEWGGCCKAWDYLIMSADEAFKPTGFSR</sequence>
<feature type="domain" description="DUF1559" evidence="1">
    <location>
        <begin position="40"/>
        <end position="343"/>
    </location>
</feature>
<dbReference type="PANTHER" id="PTHR30093">
    <property type="entry name" value="GENERAL SECRETION PATHWAY PROTEIN G"/>
    <property type="match status" value="1"/>
</dbReference>
<evidence type="ECO:0000313" key="3">
    <source>
        <dbReference type="Proteomes" id="UP001155241"/>
    </source>
</evidence>